<sequence>MGIALNITIIHYPIFFVASQTLIHRKINYNNSASQRQRLGLKVLKINIVDCFLWHRTRGALVVKIDISFFCNEGRNLFL</sequence>
<dbReference type="AlphaFoldDB" id="A0A2H3KA06"/>
<protein>
    <submittedName>
        <fullName evidence="1">Uncharacterized protein</fullName>
    </submittedName>
</protein>
<evidence type="ECO:0000313" key="2">
    <source>
        <dbReference type="Proteomes" id="UP000220828"/>
    </source>
</evidence>
<comment type="caution">
    <text evidence="1">The sequence shown here is derived from an EMBL/GenBank/DDBJ whole genome shotgun (WGS) entry which is preliminary data.</text>
</comment>
<proteinExistence type="predicted"/>
<accession>A0A2H3KA06</accession>
<evidence type="ECO:0000313" key="1">
    <source>
        <dbReference type="EMBL" id="PDS23181.1"/>
    </source>
</evidence>
<reference evidence="1 2" key="1">
    <citation type="submission" date="2017-09" db="EMBL/GenBank/DDBJ databases">
        <title>Whole genomes of Flavobacteriaceae.</title>
        <authorList>
            <person name="Stine C."/>
            <person name="Li C."/>
            <person name="Tadesse D."/>
        </authorList>
    </citation>
    <scope>NUCLEOTIDE SEQUENCE [LARGE SCALE GENOMIC DNA]</scope>
    <source>
        <strain evidence="1 2">ATCC 35036</strain>
    </source>
</reference>
<organism evidence="1 2">
    <name type="scientific">Flavobacterium branchiophilum</name>
    <dbReference type="NCBI Taxonomy" id="55197"/>
    <lineage>
        <taxon>Bacteria</taxon>
        <taxon>Pseudomonadati</taxon>
        <taxon>Bacteroidota</taxon>
        <taxon>Flavobacteriia</taxon>
        <taxon>Flavobacteriales</taxon>
        <taxon>Flavobacteriaceae</taxon>
        <taxon>Flavobacterium</taxon>
    </lineage>
</organism>
<name>A0A2H3KA06_9FLAO</name>
<dbReference type="Proteomes" id="UP000220828">
    <property type="component" value="Unassembled WGS sequence"/>
</dbReference>
<dbReference type="EMBL" id="PCMW01000067">
    <property type="protein sequence ID" value="PDS23181.1"/>
    <property type="molecule type" value="Genomic_DNA"/>
</dbReference>
<gene>
    <name evidence="1" type="ORF">B0A77_11395</name>
</gene>